<dbReference type="RefSeq" id="WP_048762563.1">
    <property type="nucleotide sequence ID" value="NZ_WUBS01000040.1"/>
</dbReference>
<gene>
    <name evidence="1" type="ORF">GRH90_25675</name>
</gene>
<dbReference type="EMBL" id="WUBS01000040">
    <property type="protein sequence ID" value="NDL66100.1"/>
    <property type="molecule type" value="Genomic_DNA"/>
</dbReference>
<accession>A0A845SMF3</accession>
<comment type="caution">
    <text evidence="1">The sequence shown here is derived from an EMBL/GenBank/DDBJ whole genome shotgun (WGS) entry which is preliminary data.</text>
</comment>
<organism evidence="1 2">
    <name type="scientific">Acerihabitans arboris</name>
    <dbReference type="NCBI Taxonomy" id="2691583"/>
    <lineage>
        <taxon>Bacteria</taxon>
        <taxon>Pseudomonadati</taxon>
        <taxon>Pseudomonadota</taxon>
        <taxon>Gammaproteobacteria</taxon>
        <taxon>Enterobacterales</taxon>
        <taxon>Pectobacteriaceae</taxon>
        <taxon>Acerihabitans</taxon>
    </lineage>
</organism>
<name>A0A845SMF3_9GAMM</name>
<evidence type="ECO:0000313" key="2">
    <source>
        <dbReference type="Proteomes" id="UP000461443"/>
    </source>
</evidence>
<proteinExistence type="predicted"/>
<keyword evidence="2" id="KW-1185">Reference proteome</keyword>
<sequence>MTKQQSINSYKAKGYTAISNNLSGIYTDVLVKGSTVVRIGDDPGYPHFARLILSASSGLKNVVKIFLHSEPLGIVNDLNFNGEYSITETELLTAMSQQESENYQTWALTALNEIRQGKKPATDPFGLVNDIDILFVYARNNNLHIDLVCPKNVMKRGNDFIILDPFF</sequence>
<reference evidence="1 2" key="2">
    <citation type="submission" date="2020-02" db="EMBL/GenBank/DDBJ databases">
        <title>The new genus of Enterobacteriales.</title>
        <authorList>
            <person name="Kim I.S."/>
        </authorList>
    </citation>
    <scope>NUCLEOTIDE SEQUENCE [LARGE SCALE GENOMIC DNA]</scope>
    <source>
        <strain evidence="1 2">SAP-6</strain>
    </source>
</reference>
<evidence type="ECO:0000313" key="1">
    <source>
        <dbReference type="EMBL" id="NDL66100.1"/>
    </source>
</evidence>
<protein>
    <submittedName>
        <fullName evidence="1">Uncharacterized protein</fullName>
    </submittedName>
</protein>
<dbReference type="Proteomes" id="UP000461443">
    <property type="component" value="Unassembled WGS sequence"/>
</dbReference>
<reference evidence="1 2" key="1">
    <citation type="submission" date="2019-12" db="EMBL/GenBank/DDBJ databases">
        <authorList>
            <person name="Lee S.D."/>
        </authorList>
    </citation>
    <scope>NUCLEOTIDE SEQUENCE [LARGE SCALE GENOMIC DNA]</scope>
    <source>
        <strain evidence="1 2">SAP-6</strain>
    </source>
</reference>
<dbReference type="AlphaFoldDB" id="A0A845SMF3"/>